<comment type="caution">
    <text evidence="1">The sequence shown here is derived from an EMBL/GenBank/DDBJ whole genome shotgun (WGS) entry which is preliminary data.</text>
</comment>
<reference evidence="1 2" key="1">
    <citation type="journal article" date="2013" name="ISME J.">
        <title>Metabolic model for the filamentous 'Candidatus Microthrix parvicella' based on genomic and metagenomic analyses.</title>
        <authorList>
            <person name="Jon McIlroy S."/>
            <person name="Kristiansen R."/>
            <person name="Albertsen M."/>
            <person name="Michael Karst S."/>
            <person name="Rossetti S."/>
            <person name="Lund Nielsen J."/>
            <person name="Tandoi V."/>
            <person name="James Seviour R."/>
            <person name="Nielsen P.H."/>
        </authorList>
    </citation>
    <scope>NUCLEOTIDE SEQUENCE [LARGE SCALE GENOMIC DNA]</scope>
    <source>
        <strain evidence="1 2">RN1</strain>
    </source>
</reference>
<sequence>MVFAALCRMRHKPHSGALLAARR</sequence>
<evidence type="ECO:0000313" key="2">
    <source>
        <dbReference type="Proteomes" id="UP000018291"/>
    </source>
</evidence>
<dbReference type="HOGENOM" id="CLU_3422795_0_0_11"/>
<dbReference type="EMBL" id="CANL01000023">
    <property type="protein sequence ID" value="CCM63853.1"/>
    <property type="molecule type" value="Genomic_DNA"/>
</dbReference>
<gene>
    <name evidence="1" type="ORF">BN381_30049</name>
</gene>
<dbReference type="STRING" id="1229780.BN381_30049"/>
<protein>
    <submittedName>
        <fullName evidence="1">Uncharacterized protein</fullName>
    </submittedName>
</protein>
<name>R4YZH1_9ACTN</name>
<dbReference type="Proteomes" id="UP000018291">
    <property type="component" value="Unassembled WGS sequence"/>
</dbReference>
<organism evidence="1 2">
    <name type="scientific">Candidatus Neomicrothrix parvicella RN1</name>
    <dbReference type="NCBI Taxonomy" id="1229780"/>
    <lineage>
        <taxon>Bacteria</taxon>
        <taxon>Bacillati</taxon>
        <taxon>Actinomycetota</taxon>
        <taxon>Acidimicrobiia</taxon>
        <taxon>Acidimicrobiales</taxon>
        <taxon>Microthrixaceae</taxon>
        <taxon>Candidatus Neomicrothrix</taxon>
    </lineage>
</organism>
<dbReference type="AlphaFoldDB" id="R4YZH1"/>
<evidence type="ECO:0000313" key="1">
    <source>
        <dbReference type="EMBL" id="CCM63853.1"/>
    </source>
</evidence>
<keyword evidence="2" id="KW-1185">Reference proteome</keyword>
<accession>R4YZH1</accession>
<proteinExistence type="predicted"/>